<gene>
    <name evidence="2" type="ORF">Plil01_001457300</name>
</gene>
<feature type="compositionally biased region" description="Acidic residues" evidence="1">
    <location>
        <begin position="151"/>
        <end position="163"/>
    </location>
</feature>
<name>A0A9W6X9P2_9STRA</name>
<evidence type="ECO:0000313" key="2">
    <source>
        <dbReference type="EMBL" id="GMF34193.1"/>
    </source>
</evidence>
<sequence>MFPNFTSLAQREQKRQELIERAQRRARQAKAKPEMYEGASWATDISNGITTVAKKATESTQTDSTSELSETLKKTLIAEYSQTNPEVSTTPEVNVKPMMVDTGVEAKPSLIDVGVSAKPLVIDVGINNTPIMNDAMVGEDAPDNIENNIYSDDDDDAEIEEQK</sequence>
<protein>
    <submittedName>
        <fullName evidence="2">Unnamed protein product</fullName>
    </submittedName>
</protein>
<dbReference type="AlphaFoldDB" id="A0A9W6X9P2"/>
<reference evidence="2" key="1">
    <citation type="submission" date="2023-04" db="EMBL/GenBank/DDBJ databases">
        <title>Phytophthora lilii NBRC 32176.</title>
        <authorList>
            <person name="Ichikawa N."/>
            <person name="Sato H."/>
            <person name="Tonouchi N."/>
        </authorList>
    </citation>
    <scope>NUCLEOTIDE SEQUENCE</scope>
    <source>
        <strain evidence="2">NBRC 32176</strain>
    </source>
</reference>
<comment type="caution">
    <text evidence="2">The sequence shown here is derived from an EMBL/GenBank/DDBJ whole genome shotgun (WGS) entry which is preliminary data.</text>
</comment>
<evidence type="ECO:0000313" key="3">
    <source>
        <dbReference type="Proteomes" id="UP001165083"/>
    </source>
</evidence>
<proteinExistence type="predicted"/>
<dbReference type="Proteomes" id="UP001165083">
    <property type="component" value="Unassembled WGS sequence"/>
</dbReference>
<accession>A0A9W6X9P2</accession>
<evidence type="ECO:0000256" key="1">
    <source>
        <dbReference type="SAM" id="MobiDB-lite"/>
    </source>
</evidence>
<keyword evidence="3" id="KW-1185">Reference proteome</keyword>
<feature type="region of interest" description="Disordered" evidence="1">
    <location>
        <begin position="140"/>
        <end position="163"/>
    </location>
</feature>
<dbReference type="EMBL" id="BSXW01001162">
    <property type="protein sequence ID" value="GMF34193.1"/>
    <property type="molecule type" value="Genomic_DNA"/>
</dbReference>
<organism evidence="2 3">
    <name type="scientific">Phytophthora lilii</name>
    <dbReference type="NCBI Taxonomy" id="2077276"/>
    <lineage>
        <taxon>Eukaryota</taxon>
        <taxon>Sar</taxon>
        <taxon>Stramenopiles</taxon>
        <taxon>Oomycota</taxon>
        <taxon>Peronosporomycetes</taxon>
        <taxon>Peronosporales</taxon>
        <taxon>Peronosporaceae</taxon>
        <taxon>Phytophthora</taxon>
    </lineage>
</organism>
<dbReference type="OrthoDB" id="146485at2759"/>